<evidence type="ECO:0000313" key="2">
    <source>
        <dbReference type="EMBL" id="KEQ87633.1"/>
    </source>
</evidence>
<dbReference type="GeneID" id="40750627"/>
<evidence type="ECO:0000256" key="1">
    <source>
        <dbReference type="SAM" id="MobiDB-lite"/>
    </source>
</evidence>
<feature type="compositionally biased region" description="Polar residues" evidence="1">
    <location>
        <begin position="19"/>
        <end position="43"/>
    </location>
</feature>
<dbReference type="HOGENOM" id="CLU_1749251_0_0_1"/>
<protein>
    <submittedName>
        <fullName evidence="2">Uncharacterized protein</fullName>
    </submittedName>
</protein>
<proteinExistence type="predicted"/>
<dbReference type="AlphaFoldDB" id="A0A074XQ04"/>
<dbReference type="Proteomes" id="UP000030706">
    <property type="component" value="Unassembled WGS sequence"/>
</dbReference>
<feature type="region of interest" description="Disordered" evidence="1">
    <location>
        <begin position="1"/>
        <end position="79"/>
    </location>
</feature>
<dbReference type="RefSeq" id="XP_029763820.1">
    <property type="nucleotide sequence ID" value="XM_029908321.1"/>
</dbReference>
<name>A0A074XQ04_AURPU</name>
<keyword evidence="3" id="KW-1185">Reference proteome</keyword>
<dbReference type="OrthoDB" id="5294241at2759"/>
<accession>A0A074XQ04</accession>
<dbReference type="EMBL" id="KL584976">
    <property type="protein sequence ID" value="KEQ87633.1"/>
    <property type="molecule type" value="Genomic_DNA"/>
</dbReference>
<feature type="compositionally biased region" description="Low complexity" evidence="1">
    <location>
        <begin position="44"/>
        <end position="61"/>
    </location>
</feature>
<organism evidence="2 3">
    <name type="scientific">Aureobasidium pullulans EXF-150</name>
    <dbReference type="NCBI Taxonomy" id="1043002"/>
    <lineage>
        <taxon>Eukaryota</taxon>
        <taxon>Fungi</taxon>
        <taxon>Dikarya</taxon>
        <taxon>Ascomycota</taxon>
        <taxon>Pezizomycotina</taxon>
        <taxon>Dothideomycetes</taxon>
        <taxon>Dothideomycetidae</taxon>
        <taxon>Dothideales</taxon>
        <taxon>Saccotheciaceae</taxon>
        <taxon>Aureobasidium</taxon>
    </lineage>
</organism>
<gene>
    <name evidence="2" type="ORF">M438DRAFT_372002</name>
</gene>
<feature type="compositionally biased region" description="Low complexity" evidence="1">
    <location>
        <begin position="1"/>
        <end position="18"/>
    </location>
</feature>
<evidence type="ECO:0000313" key="3">
    <source>
        <dbReference type="Proteomes" id="UP000030706"/>
    </source>
</evidence>
<sequence>MSTSTTSSARSTTPSCSSNPTQPIQIGFSSMSSTMTRPRNTSDASLLSGSPSPNGPAAYPSWKLARPQLPQGPPSSYISDEDLFGDDDVHYLDEAPEPPRTAEQWMTSKRGMPMAANASLVTLDSSCGSYDSFGFSNGYVPSKPIMMMKK</sequence>
<reference evidence="2 3" key="1">
    <citation type="journal article" date="2014" name="BMC Genomics">
        <title>Genome sequencing of four Aureobasidium pullulans varieties: biotechnological potential, stress tolerance, and description of new species.</title>
        <authorList>
            <person name="Gostin Ar C."/>
            <person name="Ohm R.A."/>
            <person name="Kogej T."/>
            <person name="Sonjak S."/>
            <person name="Turk M."/>
            <person name="Zajc J."/>
            <person name="Zalar P."/>
            <person name="Grube M."/>
            <person name="Sun H."/>
            <person name="Han J."/>
            <person name="Sharma A."/>
            <person name="Chiniquy J."/>
            <person name="Ngan C.Y."/>
            <person name="Lipzen A."/>
            <person name="Barry K."/>
            <person name="Grigoriev I.V."/>
            <person name="Gunde-Cimerman N."/>
        </authorList>
    </citation>
    <scope>NUCLEOTIDE SEQUENCE [LARGE SCALE GENOMIC DNA]</scope>
    <source>
        <strain evidence="2 3">EXF-150</strain>
    </source>
</reference>